<dbReference type="EMBL" id="CAFBMO010000117">
    <property type="protein sequence ID" value="CAB4920749.1"/>
    <property type="molecule type" value="Genomic_DNA"/>
</dbReference>
<sequence>MAGRVEGKVAVVTGAARGQGRSHAVKLAEEGADIIALDWCQDLATVNYPQAGLEDLAETKRIVEALGRRIVTFQTDVRDRTAVIDAVNAGVSELGHLEVVVANAGIAPLGREIPPTAWFDSVQVMLGGVITAFEASFQHMQAGASMIGIGSVAGLMPGGTDTPSSGPGGGGYSHAKRGVARMVHDLAMHMAPLSIRVNAVHPTNCNTDMLHSPAMYRTFRPDLENPTREQATKAFHALQRMPIPYVEPIDISNVVLFLASDESRYVTGQQIKVDGGGLLAASNSGAPQ</sequence>
<dbReference type="Gene3D" id="3.40.50.720">
    <property type="entry name" value="NAD(P)-binding Rossmann-like Domain"/>
    <property type="match status" value="1"/>
</dbReference>
<evidence type="ECO:0000256" key="3">
    <source>
        <dbReference type="ARBA" id="ARBA00023027"/>
    </source>
</evidence>
<dbReference type="Pfam" id="PF13561">
    <property type="entry name" value="adh_short_C2"/>
    <property type="match status" value="1"/>
</dbReference>
<keyword evidence="3" id="KW-0520">NAD</keyword>
<reference evidence="4" key="1">
    <citation type="submission" date="2020-05" db="EMBL/GenBank/DDBJ databases">
        <authorList>
            <person name="Chiriac C."/>
            <person name="Salcher M."/>
            <person name="Ghai R."/>
            <person name="Kavagutti S V."/>
        </authorList>
    </citation>
    <scope>NUCLEOTIDE SEQUENCE</scope>
</reference>
<evidence type="ECO:0000313" key="4">
    <source>
        <dbReference type="EMBL" id="CAB4617259.1"/>
    </source>
</evidence>
<evidence type="ECO:0000256" key="2">
    <source>
        <dbReference type="ARBA" id="ARBA00023002"/>
    </source>
</evidence>
<dbReference type="FunFam" id="3.40.50.720:FF:000084">
    <property type="entry name" value="Short-chain dehydrogenase reductase"/>
    <property type="match status" value="1"/>
</dbReference>
<keyword evidence="2" id="KW-0560">Oxidoreductase</keyword>
<dbReference type="InterPro" id="IPR023985">
    <property type="entry name" value="SDR_subfam_1"/>
</dbReference>
<dbReference type="PANTHER" id="PTHR42760:SF133">
    <property type="entry name" value="3-OXOACYL-[ACYL-CARRIER-PROTEIN] REDUCTASE"/>
    <property type="match status" value="1"/>
</dbReference>
<name>A0A6J6I066_9ZZZZ</name>
<gene>
    <name evidence="4" type="ORF">UFOPK1908_00473</name>
    <name evidence="5" type="ORF">UFOPK2282_00019</name>
    <name evidence="6" type="ORF">UFOPK3576_01657</name>
</gene>
<dbReference type="EMBL" id="CAEZVB010000013">
    <property type="protein sequence ID" value="CAB4617259.1"/>
    <property type="molecule type" value="Genomic_DNA"/>
</dbReference>
<proteinExistence type="inferred from homology"/>
<accession>A0A6J6I066</accession>
<evidence type="ECO:0000256" key="1">
    <source>
        <dbReference type="ARBA" id="ARBA00006484"/>
    </source>
</evidence>
<dbReference type="EMBL" id="CAEZWR010000001">
    <property type="protein sequence ID" value="CAB4652561.1"/>
    <property type="molecule type" value="Genomic_DNA"/>
</dbReference>
<dbReference type="InterPro" id="IPR002347">
    <property type="entry name" value="SDR_fam"/>
</dbReference>
<comment type="similarity">
    <text evidence="1">Belongs to the short-chain dehydrogenases/reductases (SDR) family.</text>
</comment>
<evidence type="ECO:0000313" key="5">
    <source>
        <dbReference type="EMBL" id="CAB4652561.1"/>
    </source>
</evidence>
<dbReference type="PANTHER" id="PTHR42760">
    <property type="entry name" value="SHORT-CHAIN DEHYDROGENASES/REDUCTASES FAMILY MEMBER"/>
    <property type="match status" value="1"/>
</dbReference>
<dbReference type="PRINTS" id="PR00081">
    <property type="entry name" value="GDHRDH"/>
</dbReference>
<dbReference type="SUPFAM" id="SSF51735">
    <property type="entry name" value="NAD(P)-binding Rossmann-fold domains"/>
    <property type="match status" value="1"/>
</dbReference>
<dbReference type="GO" id="GO:0016616">
    <property type="term" value="F:oxidoreductase activity, acting on the CH-OH group of donors, NAD or NADP as acceptor"/>
    <property type="evidence" value="ECO:0007669"/>
    <property type="project" value="TreeGrafter"/>
</dbReference>
<dbReference type="CDD" id="cd05233">
    <property type="entry name" value="SDR_c"/>
    <property type="match status" value="1"/>
</dbReference>
<protein>
    <submittedName>
        <fullName evidence="4">Unannotated protein</fullName>
    </submittedName>
</protein>
<dbReference type="InterPro" id="IPR036291">
    <property type="entry name" value="NAD(P)-bd_dom_sf"/>
</dbReference>
<evidence type="ECO:0000313" key="6">
    <source>
        <dbReference type="EMBL" id="CAB4920749.1"/>
    </source>
</evidence>
<dbReference type="AlphaFoldDB" id="A0A6J6I066"/>
<dbReference type="NCBIfam" id="TIGR03971">
    <property type="entry name" value="SDR_subfam_1"/>
    <property type="match status" value="1"/>
</dbReference>
<organism evidence="4">
    <name type="scientific">freshwater metagenome</name>
    <dbReference type="NCBI Taxonomy" id="449393"/>
    <lineage>
        <taxon>unclassified sequences</taxon>
        <taxon>metagenomes</taxon>
        <taxon>ecological metagenomes</taxon>
    </lineage>
</organism>